<evidence type="ECO:0000256" key="8">
    <source>
        <dbReference type="ARBA" id="ARBA00022881"/>
    </source>
</evidence>
<feature type="domain" description="ABC transporter" evidence="14">
    <location>
        <begin position="466"/>
        <end position="767"/>
    </location>
</feature>
<evidence type="ECO:0000256" key="4">
    <source>
        <dbReference type="ARBA" id="ARBA00022741"/>
    </source>
</evidence>
<protein>
    <recommendedName>
        <fullName evidence="12">UvrABC system protein A</fullName>
    </recommendedName>
    <alternativeName>
        <fullName evidence="13">Excinuclease ABC subunit A</fullName>
    </alternativeName>
</protein>
<feature type="domain" description="ABC transporter" evidence="14">
    <location>
        <begin position="16"/>
        <end position="462"/>
    </location>
</feature>
<dbReference type="EMBL" id="JAPNKA010000001">
    <property type="protein sequence ID" value="MCY1082754.1"/>
    <property type="molecule type" value="Genomic_DNA"/>
</dbReference>
<keyword evidence="5" id="KW-0227">DNA damage</keyword>
<evidence type="ECO:0000313" key="15">
    <source>
        <dbReference type="EMBL" id="MCY1082754.1"/>
    </source>
</evidence>
<dbReference type="PANTHER" id="PTHR43152:SF2">
    <property type="entry name" value="DRUG RESISTANCE ABC TRANSPORTER"/>
    <property type="match status" value="1"/>
</dbReference>
<keyword evidence="16" id="KW-1185">Reference proteome</keyword>
<dbReference type="Gene3D" id="1.10.8.280">
    <property type="entry name" value="ABC transporter ATPase domain-like"/>
    <property type="match status" value="1"/>
</dbReference>
<keyword evidence="8" id="KW-0267">Excision nuclease</keyword>
<evidence type="ECO:0000256" key="1">
    <source>
        <dbReference type="ARBA" id="ARBA00004496"/>
    </source>
</evidence>
<dbReference type="Gene3D" id="1.20.1580.10">
    <property type="entry name" value="ABC transporter ATPase like domain"/>
    <property type="match status" value="2"/>
</dbReference>
<evidence type="ECO:0000259" key="14">
    <source>
        <dbReference type="PROSITE" id="PS50893"/>
    </source>
</evidence>
<evidence type="ECO:0000256" key="3">
    <source>
        <dbReference type="ARBA" id="ARBA00022737"/>
    </source>
</evidence>
<evidence type="ECO:0000256" key="5">
    <source>
        <dbReference type="ARBA" id="ARBA00022763"/>
    </source>
</evidence>
<dbReference type="RefSeq" id="WP_267541312.1">
    <property type="nucleotide sequence ID" value="NZ_JAPNKA010000001.1"/>
</dbReference>
<sequence length="776" mass="83161">MAKANKAEAAALTPSANSTDTIHVRGARVNNLQNISLDLPKKKITVFTGVSGSGKSSLVFDTLAAESQRLLNETLPTFVQTFLPRQPQPDVDALENLSAAIIVDQSRIGGNSRSTVGTVSDTAALLRLLFSRLGKPAVSRPSALSFNDPQGLCTSCDGIGVVSSIDLKGLVDESKSLEEGALLFPGFAVDSWFYNIISGSGFFDLKKKIADYSADERHKLLHEPECKVKIKVGTKMMGSTYEGLVPKIRRLYLAKNLDDLQANIRNALEPILTREPCADCGGTRLNAAALACRVDDGAGHAINIAEATTLPVDELLELISRKKSGFDNAATAPVREALARRLQSLADIGLGYLSLDRESSTLSGGESQRVKMVRALGSSLTDLTYIFDEPSIGLHPADLHRLNTLLVQLRDKGNTVLVVEHKPAVIAIADHIVDIGPGAGANGGRVVYEGDVEGLKKSSSVTGQALTQKPVTKTQTRTPAGWIELRDVNLHNLKNLSVRIPKGVFVVVTGVAGSGKSSLIRQTLPQRINDVVVIDQSLARGSSRSNLATWTGILDAVRKLFATTNKVSESLFSANSKGACPECQGLGVVYTDIAHLDPVPMPCEACGGRRFTDAVLKHKVRGRSIGDVFDFSVEEAAAFFVEPVIHGPLQSLVDVGLGYVRLGQPLNTLSGGERQRMKLARSLHEPAPLAILDEPTTGLHLKDIDRLVTMIDRLVDTGTSVIVIEHHPRVIRRADWIIDMGPGAGHDGGRIVFEGPPTGLLKHPTSLTGKWLSQEG</sequence>
<dbReference type="SUPFAM" id="SSF52540">
    <property type="entry name" value="P-loop containing nucleoside triphosphate hydrolases"/>
    <property type="match status" value="2"/>
</dbReference>
<dbReference type="InterPro" id="IPR027417">
    <property type="entry name" value="P-loop_NTPase"/>
</dbReference>
<evidence type="ECO:0000313" key="16">
    <source>
        <dbReference type="Proteomes" id="UP001207654"/>
    </source>
</evidence>
<keyword evidence="7" id="KW-0067">ATP-binding</keyword>
<name>A0ABT4AM30_9BACT</name>
<dbReference type="PROSITE" id="PS50893">
    <property type="entry name" value="ABC_TRANSPORTER_2"/>
    <property type="match status" value="2"/>
</dbReference>
<evidence type="ECO:0000256" key="13">
    <source>
        <dbReference type="ARBA" id="ARBA00042156"/>
    </source>
</evidence>
<reference evidence="15 16" key="1">
    <citation type="submission" date="2022-11" db="EMBL/GenBank/DDBJ databases">
        <title>Minimal conservation of predation-associated metabolite biosynthetic gene clusters underscores biosynthetic potential of Myxococcota including descriptions for ten novel species: Archangium lansinium sp. nov., Myxococcus landrumus sp. nov., Nannocystis bai.</title>
        <authorList>
            <person name="Ahearne A."/>
            <person name="Stevens C."/>
            <person name="Phillips K."/>
        </authorList>
    </citation>
    <scope>NUCLEOTIDE SEQUENCE [LARGE SCALE GENOMIC DNA]</scope>
    <source>
        <strain evidence="15 16">MIWBW</strain>
    </source>
</reference>
<dbReference type="Pfam" id="PF00005">
    <property type="entry name" value="ABC_tran"/>
    <property type="match status" value="1"/>
</dbReference>
<evidence type="ECO:0000256" key="9">
    <source>
        <dbReference type="ARBA" id="ARBA00023125"/>
    </source>
</evidence>
<accession>A0ABT4AM30</accession>
<dbReference type="PROSITE" id="PS00211">
    <property type="entry name" value="ABC_TRANSPORTER_1"/>
    <property type="match status" value="2"/>
</dbReference>
<proteinExistence type="inferred from homology"/>
<keyword evidence="9" id="KW-0238">DNA-binding</keyword>
<comment type="similarity">
    <text evidence="11">Belongs to the ABC transporter superfamily. UvrA family.</text>
</comment>
<dbReference type="InterPro" id="IPR003593">
    <property type="entry name" value="AAA+_ATPase"/>
</dbReference>
<dbReference type="PANTHER" id="PTHR43152">
    <property type="entry name" value="UVRABC SYSTEM PROTEIN A"/>
    <property type="match status" value="1"/>
</dbReference>
<comment type="caution">
    <text evidence="15">The sequence shown here is derived from an EMBL/GenBank/DDBJ whole genome shotgun (WGS) entry which is preliminary data.</text>
</comment>
<evidence type="ECO:0000256" key="12">
    <source>
        <dbReference type="ARBA" id="ARBA00039316"/>
    </source>
</evidence>
<dbReference type="InterPro" id="IPR003439">
    <property type="entry name" value="ABC_transporter-like_ATP-bd"/>
</dbReference>
<evidence type="ECO:0000256" key="2">
    <source>
        <dbReference type="ARBA" id="ARBA00022490"/>
    </source>
</evidence>
<evidence type="ECO:0000256" key="6">
    <source>
        <dbReference type="ARBA" id="ARBA00022769"/>
    </source>
</evidence>
<keyword evidence="4" id="KW-0547">Nucleotide-binding</keyword>
<comment type="subcellular location">
    <subcellularLocation>
        <location evidence="1">Cytoplasm</location>
    </subcellularLocation>
</comment>
<evidence type="ECO:0000256" key="10">
    <source>
        <dbReference type="ARBA" id="ARBA00023204"/>
    </source>
</evidence>
<gene>
    <name evidence="15" type="ORF">OV287_50720</name>
</gene>
<keyword evidence="10" id="KW-0234">DNA repair</keyword>
<evidence type="ECO:0000256" key="7">
    <source>
        <dbReference type="ARBA" id="ARBA00022840"/>
    </source>
</evidence>
<keyword evidence="2" id="KW-0963">Cytoplasm</keyword>
<dbReference type="Gene3D" id="3.40.50.300">
    <property type="entry name" value="P-loop containing nucleotide triphosphate hydrolases"/>
    <property type="match status" value="2"/>
</dbReference>
<dbReference type="Proteomes" id="UP001207654">
    <property type="component" value="Unassembled WGS sequence"/>
</dbReference>
<keyword evidence="3" id="KW-0677">Repeat</keyword>
<evidence type="ECO:0000256" key="11">
    <source>
        <dbReference type="ARBA" id="ARBA00038000"/>
    </source>
</evidence>
<dbReference type="InterPro" id="IPR017871">
    <property type="entry name" value="ABC_transporter-like_CS"/>
</dbReference>
<keyword evidence="6" id="KW-0228">DNA excision</keyword>
<organism evidence="15 16">
    <name type="scientific">Archangium lansingense</name>
    <dbReference type="NCBI Taxonomy" id="2995310"/>
    <lineage>
        <taxon>Bacteria</taxon>
        <taxon>Pseudomonadati</taxon>
        <taxon>Myxococcota</taxon>
        <taxon>Myxococcia</taxon>
        <taxon>Myxococcales</taxon>
        <taxon>Cystobacterineae</taxon>
        <taxon>Archangiaceae</taxon>
        <taxon>Archangium</taxon>
    </lineage>
</organism>
<dbReference type="SMART" id="SM00382">
    <property type="entry name" value="AAA"/>
    <property type="match status" value="2"/>
</dbReference>